<reference evidence="3" key="1">
    <citation type="journal article" date="2020" name="mSystems">
        <title>Genome- and Community-Level Interaction Insights into Carbon Utilization and Element Cycling Functions of Hydrothermarchaeota in Hydrothermal Sediment.</title>
        <authorList>
            <person name="Zhou Z."/>
            <person name="Liu Y."/>
            <person name="Xu W."/>
            <person name="Pan J."/>
            <person name="Luo Z.H."/>
            <person name="Li M."/>
        </authorList>
    </citation>
    <scope>NUCLEOTIDE SEQUENCE [LARGE SCALE GENOMIC DNA]</scope>
    <source>
        <strain evidence="3">SpSt-81</strain>
    </source>
</reference>
<evidence type="ECO:0000256" key="1">
    <source>
        <dbReference type="ARBA" id="ARBA00022676"/>
    </source>
</evidence>
<sequence>MLNVDILGIKFTSLEDDEFKKLILSFMESNKCNTIFTPNAEMLVIANENPEFKKVLYESDLNIPDGIGITLLAKRKGYFIRKFPGIEAMEKILSWAEIYGFPIFFLGAKEEVVRKLVENLKLKYPDLLVAGFRNGYFSDEEEEKIIKMINESGAKILFVALGAPKQEFFISKYKRDLKVRVAMGVGGSFDVLSGVKRRAPWIFRKLGLEWFYRILQEPKRIFVRFPRLLRFLRIYTKG</sequence>
<dbReference type="NCBIfam" id="TIGR00696">
    <property type="entry name" value="wecG_tagA_cpsF"/>
    <property type="match status" value="1"/>
</dbReference>
<keyword evidence="1" id="KW-0328">Glycosyltransferase</keyword>
<dbReference type="InterPro" id="IPR004629">
    <property type="entry name" value="WecG_TagA_CpsF"/>
</dbReference>
<evidence type="ECO:0000313" key="3">
    <source>
        <dbReference type="EMBL" id="HFX13533.1"/>
    </source>
</evidence>
<protein>
    <submittedName>
        <fullName evidence="3">Glycosyltransferase</fullName>
    </submittedName>
</protein>
<dbReference type="CDD" id="cd06533">
    <property type="entry name" value="Glyco_transf_WecG_TagA"/>
    <property type="match status" value="1"/>
</dbReference>
<dbReference type="AlphaFoldDB" id="A0A7C3MJK1"/>
<evidence type="ECO:0000256" key="2">
    <source>
        <dbReference type="ARBA" id="ARBA00022679"/>
    </source>
</evidence>
<organism evidence="3">
    <name type="scientific">Dictyoglomus thermophilum</name>
    <dbReference type="NCBI Taxonomy" id="14"/>
    <lineage>
        <taxon>Bacteria</taxon>
        <taxon>Pseudomonadati</taxon>
        <taxon>Dictyoglomota</taxon>
        <taxon>Dictyoglomia</taxon>
        <taxon>Dictyoglomales</taxon>
        <taxon>Dictyoglomaceae</taxon>
        <taxon>Dictyoglomus</taxon>
    </lineage>
</organism>
<dbReference type="EMBL" id="DTIN01000014">
    <property type="protein sequence ID" value="HFX13533.1"/>
    <property type="molecule type" value="Genomic_DNA"/>
</dbReference>
<keyword evidence="2 3" id="KW-0808">Transferase</keyword>
<comment type="caution">
    <text evidence="3">The sequence shown here is derived from an EMBL/GenBank/DDBJ whole genome shotgun (WGS) entry which is preliminary data.</text>
</comment>
<name>A0A7C3MJK1_DICTH</name>
<dbReference type="Pfam" id="PF03808">
    <property type="entry name" value="Glyco_tran_WecG"/>
    <property type="match status" value="1"/>
</dbReference>
<accession>A0A7C3MJK1</accession>
<gene>
    <name evidence="3" type="ORF">ENW00_05125</name>
</gene>
<dbReference type="PANTHER" id="PTHR34136:SF1">
    <property type="entry name" value="UDP-N-ACETYL-D-MANNOSAMINURONIC ACID TRANSFERASE"/>
    <property type="match status" value="1"/>
</dbReference>
<dbReference type="GO" id="GO:0016758">
    <property type="term" value="F:hexosyltransferase activity"/>
    <property type="evidence" value="ECO:0007669"/>
    <property type="project" value="TreeGrafter"/>
</dbReference>
<dbReference type="PANTHER" id="PTHR34136">
    <property type="match status" value="1"/>
</dbReference>
<proteinExistence type="predicted"/>